<gene>
    <name evidence="1" type="ORF">CLV42_1412</name>
</gene>
<dbReference type="AlphaFoldDB" id="A0A2P8F7V3"/>
<dbReference type="RefSeq" id="WP_106606317.1">
    <property type="nucleotide sequence ID" value="NZ_PYGK01000041.1"/>
</dbReference>
<evidence type="ECO:0000313" key="2">
    <source>
        <dbReference type="Proteomes" id="UP000240978"/>
    </source>
</evidence>
<dbReference type="EMBL" id="PYGK01000041">
    <property type="protein sequence ID" value="PSL17787.1"/>
    <property type="molecule type" value="Genomic_DNA"/>
</dbReference>
<dbReference type="Proteomes" id="UP000240978">
    <property type="component" value="Unassembled WGS sequence"/>
</dbReference>
<accession>A0A2P8F7V3</accession>
<reference evidence="1 2" key="1">
    <citation type="submission" date="2018-03" db="EMBL/GenBank/DDBJ databases">
        <title>Genomic Encyclopedia of Archaeal and Bacterial Type Strains, Phase II (KMG-II): from individual species to whole genera.</title>
        <authorList>
            <person name="Goeker M."/>
        </authorList>
    </citation>
    <scope>NUCLEOTIDE SEQUENCE [LARGE SCALE GENOMIC DNA]</scope>
    <source>
        <strain evidence="1 2">DSM 18107</strain>
    </source>
</reference>
<comment type="caution">
    <text evidence="1">The sequence shown here is derived from an EMBL/GenBank/DDBJ whole genome shotgun (WGS) entry which is preliminary data.</text>
</comment>
<evidence type="ECO:0000313" key="1">
    <source>
        <dbReference type="EMBL" id="PSL17787.1"/>
    </source>
</evidence>
<keyword evidence="2" id="KW-1185">Reference proteome</keyword>
<sequence length="167" mass="18925">MIVGKESDFAIEITDYDKVKRIAKLKLHLNGKVFGDGKKSKSIDPLVSALETIIEAGDSLYDTSFNNRSFGDVFSTVLVLHAEVGEWTDDDYAQLDRYERFTFFWGEQFSNVTAVVFTKDGICHILWSMNKNMSGGKIDYLKNLHADLIPLNSIVGVKDELMQYLNQ</sequence>
<protein>
    <submittedName>
        <fullName evidence="1">Uncharacterized protein</fullName>
    </submittedName>
</protein>
<organism evidence="1 2">
    <name type="scientific">Chitinophaga ginsengisoli</name>
    <dbReference type="NCBI Taxonomy" id="363837"/>
    <lineage>
        <taxon>Bacteria</taxon>
        <taxon>Pseudomonadati</taxon>
        <taxon>Bacteroidota</taxon>
        <taxon>Chitinophagia</taxon>
        <taxon>Chitinophagales</taxon>
        <taxon>Chitinophagaceae</taxon>
        <taxon>Chitinophaga</taxon>
    </lineage>
</organism>
<proteinExistence type="predicted"/>
<name>A0A2P8F7V3_9BACT</name>